<dbReference type="Proteomes" id="UP000198855">
    <property type="component" value="Unassembled WGS sequence"/>
</dbReference>
<name>A0A1I1UC78_9BACL</name>
<keyword evidence="6" id="KW-1006">Bacterial flagellum protein export</keyword>
<organism evidence="8 9">
    <name type="scientific">Paenibacillus catalpae</name>
    <dbReference type="NCBI Taxonomy" id="1045775"/>
    <lineage>
        <taxon>Bacteria</taxon>
        <taxon>Bacillati</taxon>
        <taxon>Bacillota</taxon>
        <taxon>Bacilli</taxon>
        <taxon>Bacillales</taxon>
        <taxon>Paenibacillaceae</taxon>
        <taxon>Paenibacillus</taxon>
    </lineage>
</organism>
<keyword evidence="5" id="KW-0653">Protein transport</keyword>
<sequence>MISLSNLIKSSSVIALDQLKQLYWMNKHAAAEQEALAEEIIEETGPDEETISIRDQIITDAQSFAEERIREAGEHCEQMIADTEAQIDAWWLEKRLEDESLSQASREEGYKQGYAEGREQAEQTLQQEWESRLAEANAILKTAYEMREQIIQEAEPFLVELSVSISEKVIGRQLSEAPDMALELIRKALSRRREQGVIALCVSPGQLAFVQAAREELNLVIDSQAELQIIPDATVKDFGCVIRSAYGSIDARIDTQLSEIKRELVQLANQSHEERSVPDERY</sequence>
<keyword evidence="3" id="KW-0813">Transport</keyword>
<dbReference type="PANTHER" id="PTHR34982:SF1">
    <property type="entry name" value="FLAGELLAR ASSEMBLY PROTEIN FLIH"/>
    <property type="match status" value="1"/>
</dbReference>
<dbReference type="GO" id="GO:0015031">
    <property type="term" value="P:protein transport"/>
    <property type="evidence" value="ECO:0007669"/>
    <property type="project" value="UniProtKB-KW"/>
</dbReference>
<dbReference type="EMBL" id="FOMT01000001">
    <property type="protein sequence ID" value="SFD68225.1"/>
    <property type="molecule type" value="Genomic_DNA"/>
</dbReference>
<keyword evidence="8" id="KW-0969">Cilium</keyword>
<evidence type="ECO:0000256" key="1">
    <source>
        <dbReference type="ARBA" id="ARBA00003041"/>
    </source>
</evidence>
<feature type="domain" description="Flagellar assembly protein FliH/Type III secretion system HrpE" evidence="7">
    <location>
        <begin position="134"/>
        <end position="259"/>
    </location>
</feature>
<keyword evidence="4" id="KW-1005">Bacterial flagellum biogenesis</keyword>
<keyword evidence="9" id="KW-1185">Reference proteome</keyword>
<dbReference type="STRING" id="1045775.SAMN05216378_0976"/>
<dbReference type="AlphaFoldDB" id="A0A1I1UC78"/>
<evidence type="ECO:0000256" key="5">
    <source>
        <dbReference type="ARBA" id="ARBA00022927"/>
    </source>
</evidence>
<evidence type="ECO:0000313" key="8">
    <source>
        <dbReference type="EMBL" id="SFD68225.1"/>
    </source>
</evidence>
<dbReference type="GO" id="GO:0044781">
    <property type="term" value="P:bacterial-type flagellum organization"/>
    <property type="evidence" value="ECO:0007669"/>
    <property type="project" value="UniProtKB-KW"/>
</dbReference>
<reference evidence="9" key="1">
    <citation type="submission" date="2016-10" db="EMBL/GenBank/DDBJ databases">
        <authorList>
            <person name="Varghese N."/>
            <person name="Submissions S."/>
        </authorList>
    </citation>
    <scope>NUCLEOTIDE SEQUENCE [LARGE SCALE GENOMIC DNA]</scope>
    <source>
        <strain evidence="9">CGMCC 1.10784</strain>
    </source>
</reference>
<dbReference type="PANTHER" id="PTHR34982">
    <property type="entry name" value="YOP PROTEINS TRANSLOCATION PROTEIN L"/>
    <property type="match status" value="1"/>
</dbReference>
<evidence type="ECO:0000256" key="6">
    <source>
        <dbReference type="ARBA" id="ARBA00023225"/>
    </source>
</evidence>
<dbReference type="InterPro" id="IPR018035">
    <property type="entry name" value="Flagellar_FliH/T3SS_HrpE"/>
</dbReference>
<dbReference type="Pfam" id="PF02108">
    <property type="entry name" value="FliH"/>
    <property type="match status" value="1"/>
</dbReference>
<evidence type="ECO:0000256" key="3">
    <source>
        <dbReference type="ARBA" id="ARBA00022448"/>
    </source>
</evidence>
<protein>
    <submittedName>
        <fullName evidence="8">Flagellar assembly protein FliH</fullName>
    </submittedName>
</protein>
<accession>A0A1I1UC78</accession>
<evidence type="ECO:0000256" key="4">
    <source>
        <dbReference type="ARBA" id="ARBA00022795"/>
    </source>
</evidence>
<gene>
    <name evidence="8" type="ORF">SAMN05216378_0976</name>
</gene>
<proteinExistence type="inferred from homology"/>
<keyword evidence="8" id="KW-0966">Cell projection</keyword>
<evidence type="ECO:0000256" key="2">
    <source>
        <dbReference type="ARBA" id="ARBA00006602"/>
    </source>
</evidence>
<evidence type="ECO:0000313" key="9">
    <source>
        <dbReference type="Proteomes" id="UP000198855"/>
    </source>
</evidence>
<evidence type="ECO:0000259" key="7">
    <source>
        <dbReference type="Pfam" id="PF02108"/>
    </source>
</evidence>
<comment type="function">
    <text evidence="1">Needed for flagellar regrowth and assembly.</text>
</comment>
<keyword evidence="8" id="KW-0282">Flagellum</keyword>
<dbReference type="InterPro" id="IPR051472">
    <property type="entry name" value="T3SS_Stator/FliH"/>
</dbReference>
<dbReference type="GO" id="GO:0005829">
    <property type="term" value="C:cytosol"/>
    <property type="evidence" value="ECO:0007669"/>
    <property type="project" value="TreeGrafter"/>
</dbReference>
<comment type="similarity">
    <text evidence="2">Belongs to the FliH family.</text>
</comment>